<dbReference type="EMBL" id="LAZR01001839">
    <property type="protein sequence ID" value="KKN38300.1"/>
    <property type="molecule type" value="Genomic_DNA"/>
</dbReference>
<proteinExistence type="predicted"/>
<accession>A0A0F9Q2Z7</accession>
<comment type="caution">
    <text evidence="1">The sequence shown here is derived from an EMBL/GenBank/DDBJ whole genome shotgun (WGS) entry which is preliminary data.</text>
</comment>
<evidence type="ECO:0008006" key="2">
    <source>
        <dbReference type="Google" id="ProtNLM"/>
    </source>
</evidence>
<organism evidence="1">
    <name type="scientific">marine sediment metagenome</name>
    <dbReference type="NCBI Taxonomy" id="412755"/>
    <lineage>
        <taxon>unclassified sequences</taxon>
        <taxon>metagenomes</taxon>
        <taxon>ecological metagenomes</taxon>
    </lineage>
</organism>
<name>A0A0F9Q2Z7_9ZZZZ</name>
<reference evidence="1" key="1">
    <citation type="journal article" date="2015" name="Nature">
        <title>Complex archaea that bridge the gap between prokaryotes and eukaryotes.</title>
        <authorList>
            <person name="Spang A."/>
            <person name="Saw J.H."/>
            <person name="Jorgensen S.L."/>
            <person name="Zaremba-Niedzwiedzka K."/>
            <person name="Martijn J."/>
            <person name="Lind A.E."/>
            <person name="van Eijk R."/>
            <person name="Schleper C."/>
            <person name="Guy L."/>
            <person name="Ettema T.J."/>
        </authorList>
    </citation>
    <scope>NUCLEOTIDE SEQUENCE</scope>
</reference>
<dbReference type="AlphaFoldDB" id="A0A0F9Q2Z7"/>
<evidence type="ECO:0000313" key="1">
    <source>
        <dbReference type="EMBL" id="KKN38300.1"/>
    </source>
</evidence>
<protein>
    <recommendedName>
        <fullName evidence="2">DUF885 domain-containing protein</fullName>
    </recommendedName>
</protein>
<dbReference type="InterPro" id="IPR010281">
    <property type="entry name" value="DUF885"/>
</dbReference>
<dbReference type="Pfam" id="PF05960">
    <property type="entry name" value="DUF885"/>
    <property type="match status" value="1"/>
</dbReference>
<dbReference type="PANTHER" id="PTHR33361:SF2">
    <property type="entry name" value="DUF885 DOMAIN-CONTAINING PROTEIN"/>
    <property type="match status" value="1"/>
</dbReference>
<dbReference type="PANTHER" id="PTHR33361">
    <property type="entry name" value="GLR0591 PROTEIN"/>
    <property type="match status" value="1"/>
</dbReference>
<sequence length="549" mass="63401">MKACLKDIAEDYFNFLAKSFPVMCASDEFHFLPRAQAAGKYLDRMEDLQKGSIFDTISFLKEFRNGLDGLSIHESEIEEYTDLELLKSSVAGALVELEVYQPWRHNPLLYLKIAFIGLDQTINKPASGENERRGRIQARLEGIPRLLRQAMNNLEEVPETYLQAARAMLKDGRLYLQEIGSSQAERAPLASMKIIHKTLDSLNIFDRFLGEIIPVPDRIIFSPAIKENLKDYYFSFRTLPEISQLAEQEAQECLMELEKLGSKVDPEKSWLELYDSYLPGELDKIGTMSLYDREIESLSLFFQENGFAETGMQTSFELCETPTYLRSIRSSASFSAALNTSAGEKDLFYITTNMPGKGSQAEKESQKKRLHREYKFLSAHEVVPGHHQLDYERRKQKNLIRRQIESPLFYEGWASYAETLLSEYGYVEDPLDRLVDYKRRLWRVARCKIDLGLNAGNLSRKEALQTLTEMGFTPGEAERQVNRIQLNPGYQLCYFLGRYEIMNLRKCCKKQLELGRFHQLLLEGGELPFRLIEKRLKAFDMDSTQSEEE</sequence>
<gene>
    <name evidence="1" type="ORF">LCGC14_0754800</name>
</gene>